<evidence type="ECO:0008006" key="3">
    <source>
        <dbReference type="Google" id="ProtNLM"/>
    </source>
</evidence>
<evidence type="ECO:0000313" key="2">
    <source>
        <dbReference type="Proteomes" id="UP000663981"/>
    </source>
</evidence>
<dbReference type="InterPro" id="IPR029055">
    <property type="entry name" value="Ntn_hydrolases_N"/>
</dbReference>
<sequence length="178" mass="19657">MTCIVGLINNGKVYIGADSAGVGGYSLTLRADEKVFVKGEFIMGFTSSFRMGQLLRFKLDIPYHKPDVDTYEYMVTEFIEAVRHCLRNGGFSRNDNGEESGGKFLVGYKDQLFTIDSDYQVGRPMMGYDAAGCGEDIAKGSLFSTESIDDPVKRVREALKASEQFSAGVRSPFLILNN</sequence>
<organism evidence="1 2">
    <name type="scientific">Metabacillus bambusae</name>
    <dbReference type="NCBI Taxonomy" id="2795218"/>
    <lineage>
        <taxon>Bacteria</taxon>
        <taxon>Bacillati</taxon>
        <taxon>Bacillota</taxon>
        <taxon>Bacilli</taxon>
        <taxon>Bacillales</taxon>
        <taxon>Bacillaceae</taxon>
        <taxon>Metabacillus</taxon>
    </lineage>
</organism>
<proteinExistence type="predicted"/>
<keyword evidence="2" id="KW-1185">Reference proteome</keyword>
<reference evidence="1 2" key="1">
    <citation type="submission" date="2021-03" db="EMBL/GenBank/DDBJ databases">
        <title>Whole genome sequence of Metabacillus bambusae BG109.</title>
        <authorList>
            <person name="Jeong J.W."/>
        </authorList>
    </citation>
    <scope>NUCLEOTIDE SEQUENCE [LARGE SCALE GENOMIC DNA]</scope>
    <source>
        <strain evidence="1 2">BG109</strain>
    </source>
</reference>
<dbReference type="RefSeq" id="WP_207980202.1">
    <property type="nucleotide sequence ID" value="NZ_JAGDEL010000012.1"/>
</dbReference>
<dbReference type="SUPFAM" id="SSF56235">
    <property type="entry name" value="N-terminal nucleophile aminohydrolases (Ntn hydrolases)"/>
    <property type="match status" value="1"/>
</dbReference>
<accession>A0ABS3N590</accession>
<dbReference type="EMBL" id="JAGDEL010000012">
    <property type="protein sequence ID" value="MBO1513251.1"/>
    <property type="molecule type" value="Genomic_DNA"/>
</dbReference>
<name>A0ABS3N590_9BACI</name>
<gene>
    <name evidence="1" type="ORF">I7822_16500</name>
</gene>
<evidence type="ECO:0000313" key="1">
    <source>
        <dbReference type="EMBL" id="MBO1513251.1"/>
    </source>
</evidence>
<dbReference type="Proteomes" id="UP000663981">
    <property type="component" value="Unassembled WGS sequence"/>
</dbReference>
<protein>
    <recommendedName>
        <fullName evidence="3">Peptidase</fullName>
    </recommendedName>
</protein>
<comment type="caution">
    <text evidence="1">The sequence shown here is derived from an EMBL/GenBank/DDBJ whole genome shotgun (WGS) entry which is preliminary data.</text>
</comment>
<dbReference type="Gene3D" id="3.60.20.10">
    <property type="entry name" value="Glutamine Phosphoribosylpyrophosphate, subunit 1, domain 1"/>
    <property type="match status" value="1"/>
</dbReference>